<keyword evidence="4" id="KW-1185">Reference proteome</keyword>
<organism evidence="3 4">
    <name type="scientific">Archangium minus</name>
    <dbReference type="NCBI Taxonomy" id="83450"/>
    <lineage>
        <taxon>Bacteria</taxon>
        <taxon>Pseudomonadati</taxon>
        <taxon>Myxococcota</taxon>
        <taxon>Myxococcia</taxon>
        <taxon>Myxococcales</taxon>
        <taxon>Cystobacterineae</taxon>
        <taxon>Archangiaceae</taxon>
        <taxon>Archangium</taxon>
    </lineage>
</organism>
<dbReference type="Proteomes" id="UP001611383">
    <property type="component" value="Chromosome"/>
</dbReference>
<protein>
    <submittedName>
        <fullName evidence="3">Uncharacterized protein</fullName>
    </submittedName>
</protein>
<feature type="compositionally biased region" description="Basic and acidic residues" evidence="2">
    <location>
        <begin position="128"/>
        <end position="137"/>
    </location>
</feature>
<dbReference type="EMBL" id="CP043494">
    <property type="protein sequence ID" value="WNG42650.1"/>
    <property type="molecule type" value="Genomic_DNA"/>
</dbReference>
<sequence>MDHSTSVPTREGAHSLTPGEQRILTLMEQGQQRLEQRLQLLEDKLDAQGQQLKELELRAERKGTASRIRDMQLASDLQNLQGQLEQSLQKTQESMLTTLYFETNKLRTEFSERLERHNARLETVEKTLEQHGERIRDNTQALQGHATP</sequence>
<name>A0ABY9WGF6_9BACT</name>
<evidence type="ECO:0000313" key="4">
    <source>
        <dbReference type="Proteomes" id="UP001611383"/>
    </source>
</evidence>
<evidence type="ECO:0000256" key="2">
    <source>
        <dbReference type="SAM" id="MobiDB-lite"/>
    </source>
</evidence>
<feature type="region of interest" description="Disordered" evidence="2">
    <location>
        <begin position="128"/>
        <end position="148"/>
    </location>
</feature>
<reference evidence="3 4" key="1">
    <citation type="submission" date="2019-08" db="EMBL/GenBank/DDBJ databases">
        <title>Archangium and Cystobacter genomes.</title>
        <authorList>
            <person name="Chen I.-C.K."/>
            <person name="Wielgoss S."/>
        </authorList>
    </citation>
    <scope>NUCLEOTIDE SEQUENCE [LARGE SCALE GENOMIC DNA]</scope>
    <source>
        <strain evidence="3 4">Cbm 6</strain>
    </source>
</reference>
<proteinExistence type="predicted"/>
<dbReference type="RefSeq" id="WP_395812581.1">
    <property type="nucleotide sequence ID" value="NZ_CP043494.1"/>
</dbReference>
<keyword evidence="1" id="KW-0175">Coiled coil</keyword>
<gene>
    <name evidence="3" type="ORF">F0U60_00010</name>
</gene>
<feature type="coiled-coil region" evidence="1">
    <location>
        <begin position="24"/>
        <end position="58"/>
    </location>
</feature>
<accession>A0ABY9WGF6</accession>
<evidence type="ECO:0000256" key="1">
    <source>
        <dbReference type="SAM" id="Coils"/>
    </source>
</evidence>
<evidence type="ECO:0000313" key="3">
    <source>
        <dbReference type="EMBL" id="WNG42650.1"/>
    </source>
</evidence>